<dbReference type="Gene3D" id="1.20.120.1900">
    <property type="entry name" value="Gamma-tubulin complex, C-terminal domain"/>
    <property type="match status" value="2"/>
</dbReference>
<evidence type="ECO:0000256" key="4">
    <source>
        <dbReference type="ARBA" id="ARBA00022701"/>
    </source>
</evidence>
<evidence type="ECO:0000313" key="9">
    <source>
        <dbReference type="EMBL" id="KAE8258092.1"/>
    </source>
</evidence>
<feature type="domain" description="Gamma tubulin complex component C-terminal" evidence="7">
    <location>
        <begin position="949"/>
        <end position="1159"/>
    </location>
</feature>
<gene>
    <name evidence="9" type="ORF">A4X13_0g1909</name>
</gene>
<dbReference type="AlphaFoldDB" id="A0A177TM42"/>
<feature type="compositionally biased region" description="Low complexity" evidence="6">
    <location>
        <begin position="755"/>
        <end position="776"/>
    </location>
</feature>
<evidence type="ECO:0000259" key="8">
    <source>
        <dbReference type="Pfam" id="PF17681"/>
    </source>
</evidence>
<dbReference type="GO" id="GO:0005874">
    <property type="term" value="C:microtubule"/>
    <property type="evidence" value="ECO:0007669"/>
    <property type="project" value="UniProtKB-KW"/>
</dbReference>
<reference evidence="9" key="1">
    <citation type="submission" date="2016-04" db="EMBL/GenBank/DDBJ databases">
        <authorList>
            <person name="Nguyen H.D."/>
            <person name="Samba Siva P."/>
            <person name="Cullis J."/>
            <person name="Levesque C.A."/>
            <person name="Hambleton S."/>
        </authorList>
    </citation>
    <scope>NUCLEOTIDE SEQUENCE</scope>
    <source>
        <strain evidence="9">DAOMC 236416</strain>
    </source>
</reference>
<feature type="compositionally biased region" description="Low complexity" evidence="6">
    <location>
        <begin position="845"/>
        <end position="865"/>
    </location>
</feature>
<dbReference type="GO" id="GO:0051011">
    <property type="term" value="F:microtubule minus-end binding"/>
    <property type="evidence" value="ECO:0007669"/>
    <property type="project" value="TreeGrafter"/>
</dbReference>
<dbReference type="InterPro" id="IPR042241">
    <property type="entry name" value="GCP_C_sf"/>
</dbReference>
<feature type="region of interest" description="Disordered" evidence="6">
    <location>
        <begin position="1100"/>
        <end position="1129"/>
    </location>
</feature>
<sequence length="1187" mass="127650">MIAEVLAALAGHGSLSSSALPHEHQNDHAGERAVLTHLRQLAAQYVRIKRFATTQLEYARINALRSSQQQQQSQSSRAAGKRREQQQHVSGSTGCTTHLVPLCQTILAVLREYERLVLETEHKLIYGDPALVAARCVRPGERQDFVSLATLRSIFEVWERPLSCLGELVDQLIRGPPESSADGSRAGAADAPHPERTVDGVLPSSAVGTPAGASSTAEIVPEGPRKTTTAGSSKLLSSTRWTGGQLIDVLVIRSTTSVGAVQRIMKALLSAVESSFMRRLQVWLCRGDARPSGGAGQRSVEQDTDRLVEMAIDQTSDEEEDDAEDGTAKPSHSNPALAGVAQHLSPGIKATQTKQHGLTFLERRWRFRQDALPSSVTEETAQNILTVGRVLSAVRASSRTAAFTSLGARAGMPRVARGETDAAILSPELYQAHTALLQQADIRPSHEIEFAEAMQRIREDVCEWLWQNVLTIGTVVTALQALGDYALQRNGSFALSFQSEIDETRRKKLLSAKSATGAALQVADLDMAFHRASLGSTAEDDPALERFHFVMPKVRVRRAMPRILLNATGDISRSRVGEEGGERSMFSQSRLFLDKFDEPARFDDLLLGVPAQLHYTAAFPLDLFLSPMDLAAYSRLFSFLGAMRRTQGRVLDCWSMLSKSQRVRRRFTGTGEGGVDKREENERKILLRKGWGLTRKMAWFLDTLMGHFQTDIIEVQYTRLIAQLQSTVADDEEDGDDDDVRTTSGTGVRSRHSSTGRVTTTQSRRRVSSTPSRPNRASSLLSSNEPVPPLPQVDIGSFDGVPRDQMPIPPEIVTPPLISSPTIELPSSGSPTKLSSRPTSRRRAPPSATAATVVRRSSGVSAGSVTGRGGLPPPARNSTSAFPSRASTVIMPGGGAKLRGLGSGGLGSYVFPSSPTIASRGGVLSAVGAGTGVSVPGGAGGAKGTLDGLKQNHLDFNSLQATHSAFLAFVLDGLLLSSPAASRLLRAILELCDQFVGTVERWGGDVVPDLLSEGSLNDSGGMKAGGTRAELNKTAFRQRITEQVNTELDELLAEVFRLLSSPEQPVDALDASANRTRGGQSGVGSLSLLSSQVPLARADQSLSRVGGANSSTLHAQKSRGRAGHTSEAQIRNEARLQADLAARRHLEQLLLRLDFNHHFSDKVRIGGEEDLSLGLPRSGSGQAQTTG</sequence>
<protein>
    <submittedName>
        <fullName evidence="9">Uncharacterized protein</fullName>
    </submittedName>
</protein>
<proteinExistence type="inferred from homology"/>
<organism evidence="9 10">
    <name type="scientific">Tilletia indica</name>
    <dbReference type="NCBI Taxonomy" id="43049"/>
    <lineage>
        <taxon>Eukaryota</taxon>
        <taxon>Fungi</taxon>
        <taxon>Dikarya</taxon>
        <taxon>Basidiomycota</taxon>
        <taxon>Ustilaginomycotina</taxon>
        <taxon>Exobasidiomycetes</taxon>
        <taxon>Tilletiales</taxon>
        <taxon>Tilletiaceae</taxon>
        <taxon>Tilletia</taxon>
    </lineage>
</organism>
<reference evidence="9" key="2">
    <citation type="journal article" date="2019" name="IMA Fungus">
        <title>Genome sequencing and comparison of five Tilletia species to identify candidate genes for the detection of regulated species infecting wheat.</title>
        <authorList>
            <person name="Nguyen H.D.T."/>
            <person name="Sultana T."/>
            <person name="Kesanakurti P."/>
            <person name="Hambleton S."/>
        </authorList>
    </citation>
    <scope>NUCLEOTIDE SEQUENCE</scope>
    <source>
        <strain evidence="9">DAOMC 236416</strain>
    </source>
</reference>
<dbReference type="GO" id="GO:0031122">
    <property type="term" value="P:cytoplasmic microtubule organization"/>
    <property type="evidence" value="ECO:0007669"/>
    <property type="project" value="TreeGrafter"/>
</dbReference>
<evidence type="ECO:0000256" key="1">
    <source>
        <dbReference type="ARBA" id="ARBA00004245"/>
    </source>
</evidence>
<dbReference type="InterPro" id="IPR040457">
    <property type="entry name" value="GCP_C"/>
</dbReference>
<dbReference type="GO" id="GO:0000922">
    <property type="term" value="C:spindle pole"/>
    <property type="evidence" value="ECO:0007669"/>
    <property type="project" value="InterPro"/>
</dbReference>
<feature type="compositionally biased region" description="Polar residues" evidence="6">
    <location>
        <begin position="1100"/>
        <end position="1115"/>
    </location>
</feature>
<keyword evidence="3" id="KW-0963">Cytoplasm</keyword>
<accession>A0A177TM42</accession>
<dbReference type="GO" id="GO:0007020">
    <property type="term" value="P:microtubule nucleation"/>
    <property type="evidence" value="ECO:0007669"/>
    <property type="project" value="InterPro"/>
</dbReference>
<feature type="region of interest" description="Disordered" evidence="6">
    <location>
        <begin position="67"/>
        <end position="93"/>
    </location>
</feature>
<feature type="compositionally biased region" description="Low complexity" evidence="6">
    <location>
        <begin position="67"/>
        <end position="76"/>
    </location>
</feature>
<feature type="region of interest" description="Disordered" evidence="6">
    <location>
        <begin position="314"/>
        <end position="338"/>
    </location>
</feature>
<evidence type="ECO:0000259" key="7">
    <source>
        <dbReference type="Pfam" id="PF04130"/>
    </source>
</evidence>
<dbReference type="GO" id="GO:0005816">
    <property type="term" value="C:spindle pole body"/>
    <property type="evidence" value="ECO:0007669"/>
    <property type="project" value="UniProtKB-ARBA"/>
</dbReference>
<evidence type="ECO:0000256" key="5">
    <source>
        <dbReference type="ARBA" id="ARBA00023212"/>
    </source>
</evidence>
<comment type="subcellular location">
    <subcellularLocation>
        <location evidence="1">Cytoplasm</location>
        <location evidence="1">Cytoskeleton</location>
    </subcellularLocation>
</comment>
<dbReference type="InterPro" id="IPR007259">
    <property type="entry name" value="GCP"/>
</dbReference>
<dbReference type="PANTHER" id="PTHR19302:SF68">
    <property type="entry name" value="SPINDLE POLE BODY COMPONENT"/>
    <property type="match status" value="1"/>
</dbReference>
<keyword evidence="4" id="KW-0493">Microtubule</keyword>
<dbReference type="GO" id="GO:0051321">
    <property type="term" value="P:meiotic cell cycle"/>
    <property type="evidence" value="ECO:0007669"/>
    <property type="project" value="TreeGrafter"/>
</dbReference>
<name>A0A177TM42_9BASI</name>
<feature type="region of interest" description="Disordered" evidence="6">
    <location>
        <begin position="175"/>
        <end position="235"/>
    </location>
</feature>
<dbReference type="InterPro" id="IPR041470">
    <property type="entry name" value="GCP_N"/>
</dbReference>
<evidence type="ECO:0000313" key="10">
    <source>
        <dbReference type="Proteomes" id="UP000077521"/>
    </source>
</evidence>
<dbReference type="Pfam" id="PF04130">
    <property type="entry name" value="GCP_C_terminal"/>
    <property type="match status" value="2"/>
</dbReference>
<keyword evidence="10" id="KW-1185">Reference proteome</keyword>
<feature type="domain" description="Gamma tubulin complex component C-terminal" evidence="7">
    <location>
        <begin position="479"/>
        <end position="728"/>
    </location>
</feature>
<keyword evidence="5" id="KW-0206">Cytoskeleton</keyword>
<feature type="domain" description="Gamma tubulin complex component protein N-terminal" evidence="8">
    <location>
        <begin position="28"/>
        <end position="400"/>
    </location>
</feature>
<dbReference type="GO" id="GO:0051225">
    <property type="term" value="P:spindle assembly"/>
    <property type="evidence" value="ECO:0007669"/>
    <property type="project" value="TreeGrafter"/>
</dbReference>
<dbReference type="PANTHER" id="PTHR19302">
    <property type="entry name" value="GAMMA TUBULIN COMPLEX PROTEIN"/>
    <property type="match status" value="1"/>
</dbReference>
<comment type="caution">
    <text evidence="9">The sequence shown here is derived from an EMBL/GenBank/DDBJ whole genome shotgun (WGS) entry which is preliminary data.</text>
</comment>
<evidence type="ECO:0000256" key="2">
    <source>
        <dbReference type="ARBA" id="ARBA00010337"/>
    </source>
</evidence>
<dbReference type="EMBL" id="LWDF02000083">
    <property type="protein sequence ID" value="KAE8258092.1"/>
    <property type="molecule type" value="Genomic_DNA"/>
</dbReference>
<evidence type="ECO:0000256" key="3">
    <source>
        <dbReference type="ARBA" id="ARBA00022490"/>
    </source>
</evidence>
<feature type="compositionally biased region" description="Acidic residues" evidence="6">
    <location>
        <begin position="315"/>
        <end position="325"/>
    </location>
</feature>
<comment type="similarity">
    <text evidence="2">Belongs to the TUBGCP family.</text>
</comment>
<dbReference type="GO" id="GO:0000278">
    <property type="term" value="P:mitotic cell cycle"/>
    <property type="evidence" value="ECO:0007669"/>
    <property type="project" value="TreeGrafter"/>
</dbReference>
<dbReference type="Pfam" id="PF17681">
    <property type="entry name" value="GCP_N_terminal"/>
    <property type="match status" value="1"/>
</dbReference>
<feature type="compositionally biased region" description="Low complexity" evidence="6">
    <location>
        <begin position="179"/>
        <end position="191"/>
    </location>
</feature>
<feature type="compositionally biased region" description="Acidic residues" evidence="6">
    <location>
        <begin position="729"/>
        <end position="739"/>
    </location>
</feature>
<dbReference type="GO" id="GO:0043015">
    <property type="term" value="F:gamma-tubulin binding"/>
    <property type="evidence" value="ECO:0007669"/>
    <property type="project" value="InterPro"/>
</dbReference>
<feature type="region of interest" description="Disordered" evidence="6">
    <location>
        <begin position="728"/>
        <end position="881"/>
    </location>
</feature>
<dbReference type="Proteomes" id="UP000077521">
    <property type="component" value="Unassembled WGS sequence"/>
</dbReference>
<dbReference type="GO" id="GO:0000930">
    <property type="term" value="C:gamma-tubulin complex"/>
    <property type="evidence" value="ECO:0007669"/>
    <property type="project" value="UniProtKB-ARBA"/>
</dbReference>
<evidence type="ECO:0000256" key="6">
    <source>
        <dbReference type="SAM" id="MobiDB-lite"/>
    </source>
</evidence>
<feature type="compositionally biased region" description="Polar residues" evidence="6">
    <location>
        <begin position="226"/>
        <end position="235"/>
    </location>
</feature>
<feature type="compositionally biased region" description="Polar residues" evidence="6">
    <location>
        <begin position="817"/>
        <end position="834"/>
    </location>
</feature>